<name>A0A3R8S7T1_9BURK</name>
<proteinExistence type="predicted"/>
<dbReference type="PANTHER" id="PTHR43798">
    <property type="entry name" value="MONOACYLGLYCEROL LIPASE"/>
    <property type="match status" value="1"/>
</dbReference>
<gene>
    <name evidence="2" type="ORF">EIP75_15950</name>
</gene>
<dbReference type="Pfam" id="PF12697">
    <property type="entry name" value="Abhydrolase_6"/>
    <property type="match status" value="1"/>
</dbReference>
<accession>A0A3R8S7T1</accession>
<dbReference type="GO" id="GO:0016787">
    <property type="term" value="F:hydrolase activity"/>
    <property type="evidence" value="ECO:0007669"/>
    <property type="project" value="UniProtKB-KW"/>
</dbReference>
<keyword evidence="3" id="KW-1185">Reference proteome</keyword>
<evidence type="ECO:0000313" key="3">
    <source>
        <dbReference type="Proteomes" id="UP000269265"/>
    </source>
</evidence>
<organism evidence="2 3">
    <name type="scientific">Aquabacterium soli</name>
    <dbReference type="NCBI Taxonomy" id="2493092"/>
    <lineage>
        <taxon>Bacteria</taxon>
        <taxon>Pseudomonadati</taxon>
        <taxon>Pseudomonadota</taxon>
        <taxon>Betaproteobacteria</taxon>
        <taxon>Burkholderiales</taxon>
        <taxon>Aquabacterium</taxon>
    </lineage>
</organism>
<dbReference type="Proteomes" id="UP000269265">
    <property type="component" value="Unassembled WGS sequence"/>
</dbReference>
<comment type="caution">
    <text evidence="2">The sequence shown here is derived from an EMBL/GenBank/DDBJ whole genome shotgun (WGS) entry which is preliminary data.</text>
</comment>
<reference evidence="2 3" key="1">
    <citation type="submission" date="2018-12" db="EMBL/GenBank/DDBJ databases">
        <title>The whole draft genome of Aquabacterium sp. SJQ9.</title>
        <authorList>
            <person name="Sun L."/>
            <person name="Gao X."/>
            <person name="Chen W."/>
            <person name="Huang K."/>
        </authorList>
    </citation>
    <scope>NUCLEOTIDE SEQUENCE [LARGE SCALE GENOMIC DNA]</scope>
    <source>
        <strain evidence="2 3">SJQ9</strain>
    </source>
</reference>
<dbReference type="Gene3D" id="3.40.50.1820">
    <property type="entry name" value="alpha/beta hydrolase"/>
    <property type="match status" value="1"/>
</dbReference>
<evidence type="ECO:0000259" key="1">
    <source>
        <dbReference type="Pfam" id="PF12697"/>
    </source>
</evidence>
<protein>
    <submittedName>
        <fullName evidence="2">Alpha/beta hydrolase</fullName>
    </submittedName>
</protein>
<dbReference type="InterPro" id="IPR029058">
    <property type="entry name" value="AB_hydrolase_fold"/>
</dbReference>
<dbReference type="GO" id="GO:0016020">
    <property type="term" value="C:membrane"/>
    <property type="evidence" value="ECO:0007669"/>
    <property type="project" value="TreeGrafter"/>
</dbReference>
<keyword evidence="2" id="KW-0378">Hydrolase</keyword>
<dbReference type="InterPro" id="IPR050266">
    <property type="entry name" value="AB_hydrolase_sf"/>
</dbReference>
<dbReference type="SUPFAM" id="SSF53474">
    <property type="entry name" value="alpha/beta-Hydrolases"/>
    <property type="match status" value="1"/>
</dbReference>
<sequence>MSEVALFVHSTGIGPFMWTKLLADLPEGVQPLTPANRGYSLMDMLPRGTPISLADEVAHLKAQIPAGTTGVHLGGHSYGGLAALALAMDPAVPVRSIWLYEPVLFGSLKAELDADPASLPADAAEQVRALFGDPDALLNEETGGDDTWLERFVDYWNQPGMWASMPEKAKAMARMVGWKMFQEVRIVSQEPEAFGHYRLTVPTTLVYGEHTTPPAREMVRRLSEVNPDAEVVRLQGLGHMGLVGAPAAVSATLQTHWQRVAAAA</sequence>
<evidence type="ECO:0000313" key="2">
    <source>
        <dbReference type="EMBL" id="RRS03435.1"/>
    </source>
</evidence>
<dbReference type="InterPro" id="IPR000073">
    <property type="entry name" value="AB_hydrolase_1"/>
</dbReference>
<dbReference type="EMBL" id="RSED01000012">
    <property type="protein sequence ID" value="RRS03435.1"/>
    <property type="molecule type" value="Genomic_DNA"/>
</dbReference>
<dbReference type="RefSeq" id="WP_125244264.1">
    <property type="nucleotide sequence ID" value="NZ_RSED01000012.1"/>
</dbReference>
<dbReference type="OrthoDB" id="6117067at2"/>
<dbReference type="PANTHER" id="PTHR43798:SF33">
    <property type="entry name" value="HYDROLASE, PUTATIVE (AFU_ORTHOLOGUE AFUA_2G14860)-RELATED"/>
    <property type="match status" value="1"/>
</dbReference>
<dbReference type="AlphaFoldDB" id="A0A3R8S7T1"/>
<feature type="domain" description="AB hydrolase-1" evidence="1">
    <location>
        <begin position="6"/>
        <end position="251"/>
    </location>
</feature>